<dbReference type="PANTHER" id="PTHR48022:SF68">
    <property type="entry name" value="MAJOR FACILITATOR SUPERFAMILY (MFS) PROFILE DOMAIN-CONTAINING PROTEIN-RELATED"/>
    <property type="match status" value="1"/>
</dbReference>
<gene>
    <name evidence="9" type="primary">STL1</name>
    <name evidence="9" type="ORF">AWJ20_2307</name>
</gene>
<evidence type="ECO:0000256" key="2">
    <source>
        <dbReference type="ARBA" id="ARBA00010992"/>
    </source>
</evidence>
<dbReference type="GO" id="GO:0016020">
    <property type="term" value="C:membrane"/>
    <property type="evidence" value="ECO:0007669"/>
    <property type="project" value="UniProtKB-SubCell"/>
</dbReference>
<organism evidence="9 10">
    <name type="scientific">Sugiyamaella lignohabitans</name>
    <dbReference type="NCBI Taxonomy" id="796027"/>
    <lineage>
        <taxon>Eukaryota</taxon>
        <taxon>Fungi</taxon>
        <taxon>Dikarya</taxon>
        <taxon>Ascomycota</taxon>
        <taxon>Saccharomycotina</taxon>
        <taxon>Dipodascomycetes</taxon>
        <taxon>Dipodascales</taxon>
        <taxon>Trichomonascaceae</taxon>
        <taxon>Sugiyamaella</taxon>
    </lineage>
</organism>
<reference evidence="9 10" key="1">
    <citation type="submission" date="2016-02" db="EMBL/GenBank/DDBJ databases">
        <title>Complete genome sequence and transcriptome regulation of the pentose utilising yeast Sugiyamaella lignohabitans.</title>
        <authorList>
            <person name="Bellasio M."/>
            <person name="Peymann A."/>
            <person name="Valli M."/>
            <person name="Sipitzky M."/>
            <person name="Graf A."/>
            <person name="Sauer M."/>
            <person name="Marx H."/>
            <person name="Mattanovich D."/>
        </authorList>
    </citation>
    <scope>NUCLEOTIDE SEQUENCE [LARGE SCALE GENOMIC DNA]</scope>
    <source>
        <strain evidence="9 10">CBS 10342</strain>
    </source>
</reference>
<dbReference type="RefSeq" id="XP_018737179.1">
    <property type="nucleotide sequence ID" value="XM_018879245.1"/>
</dbReference>
<keyword evidence="5 7" id="KW-1133">Transmembrane helix</keyword>
<feature type="transmembrane region" description="Helical" evidence="7">
    <location>
        <begin position="6"/>
        <end position="25"/>
    </location>
</feature>
<name>A0A167F1F7_9ASCO</name>
<keyword evidence="6 7" id="KW-0472">Membrane</keyword>
<dbReference type="PANTHER" id="PTHR48022">
    <property type="entry name" value="PLASTIDIC GLUCOSE TRANSPORTER 4"/>
    <property type="match status" value="1"/>
</dbReference>
<evidence type="ECO:0000256" key="5">
    <source>
        <dbReference type="ARBA" id="ARBA00022989"/>
    </source>
</evidence>
<keyword evidence="3" id="KW-0813">Transport</keyword>
<protein>
    <submittedName>
        <fullName evidence="9">Glucose-inactivated glycerol proton symporter STL1</fullName>
    </submittedName>
</protein>
<evidence type="ECO:0000256" key="6">
    <source>
        <dbReference type="ARBA" id="ARBA00023136"/>
    </source>
</evidence>
<feature type="domain" description="Major facilitator superfamily (MFS) profile" evidence="8">
    <location>
        <begin position="1"/>
        <end position="92"/>
    </location>
</feature>
<dbReference type="InterPro" id="IPR050360">
    <property type="entry name" value="MFS_Sugar_Transporters"/>
</dbReference>
<dbReference type="InterPro" id="IPR036259">
    <property type="entry name" value="MFS_trans_sf"/>
</dbReference>
<dbReference type="GeneID" id="30034204"/>
<dbReference type="InterPro" id="IPR005828">
    <property type="entry name" value="MFS_sugar_transport-like"/>
</dbReference>
<evidence type="ECO:0000259" key="8">
    <source>
        <dbReference type="PROSITE" id="PS50850"/>
    </source>
</evidence>
<dbReference type="Gene3D" id="1.20.1250.20">
    <property type="entry name" value="MFS general substrate transporter like domains"/>
    <property type="match status" value="1"/>
</dbReference>
<feature type="transmembrane region" description="Helical" evidence="7">
    <location>
        <begin position="69"/>
        <end position="91"/>
    </location>
</feature>
<dbReference type="InterPro" id="IPR020846">
    <property type="entry name" value="MFS_dom"/>
</dbReference>
<keyword evidence="4 7" id="KW-0812">Transmembrane</keyword>
<dbReference type="Pfam" id="PF00083">
    <property type="entry name" value="Sugar_tr"/>
    <property type="match status" value="1"/>
</dbReference>
<dbReference type="EMBL" id="CP014503">
    <property type="protein sequence ID" value="ANB14702.1"/>
    <property type="molecule type" value="Genomic_DNA"/>
</dbReference>
<evidence type="ECO:0000256" key="1">
    <source>
        <dbReference type="ARBA" id="ARBA00004141"/>
    </source>
</evidence>
<evidence type="ECO:0000256" key="3">
    <source>
        <dbReference type="ARBA" id="ARBA00022448"/>
    </source>
</evidence>
<dbReference type="Proteomes" id="UP000189580">
    <property type="component" value="Chromosome b"/>
</dbReference>
<accession>A0A167F1F7</accession>
<proteinExistence type="inferred from homology"/>
<evidence type="ECO:0000256" key="4">
    <source>
        <dbReference type="ARBA" id="ARBA00022692"/>
    </source>
</evidence>
<dbReference type="PROSITE" id="PS50850">
    <property type="entry name" value="MFS"/>
    <property type="match status" value="1"/>
</dbReference>
<dbReference type="KEGG" id="slb:AWJ20_2307"/>
<evidence type="ECO:0000313" key="10">
    <source>
        <dbReference type="Proteomes" id="UP000189580"/>
    </source>
</evidence>
<feature type="transmembrane region" description="Helical" evidence="7">
    <location>
        <begin position="37"/>
        <end position="63"/>
    </location>
</feature>
<dbReference type="OrthoDB" id="6339427at2759"/>
<evidence type="ECO:0000256" key="7">
    <source>
        <dbReference type="SAM" id="Phobius"/>
    </source>
</evidence>
<sequence>MNDSTIQGTVVSLYEIGCLMGALATMRFGDQFGRRKVIFVGAIVMTIGATLQCTSFSLAQLIVGRIVTGIGNGFITSTVSGTASCYLLLALG</sequence>
<comment type="similarity">
    <text evidence="2">Belongs to the major facilitator superfamily. Sugar transporter (TC 2.A.1.1) family.</text>
</comment>
<keyword evidence="10" id="KW-1185">Reference proteome</keyword>
<comment type="subcellular location">
    <subcellularLocation>
        <location evidence="1">Membrane</location>
        <topology evidence="1">Multi-pass membrane protein</topology>
    </subcellularLocation>
</comment>
<dbReference type="SUPFAM" id="SSF103473">
    <property type="entry name" value="MFS general substrate transporter"/>
    <property type="match status" value="1"/>
</dbReference>
<dbReference type="GO" id="GO:0005351">
    <property type="term" value="F:carbohydrate:proton symporter activity"/>
    <property type="evidence" value="ECO:0007669"/>
    <property type="project" value="TreeGrafter"/>
</dbReference>
<dbReference type="AlphaFoldDB" id="A0A167F1F7"/>
<evidence type="ECO:0000313" key="9">
    <source>
        <dbReference type="EMBL" id="ANB14702.1"/>
    </source>
</evidence>